<dbReference type="PANTHER" id="PTHR46169:SF29">
    <property type="entry name" value="DNA REPLICATION-RELATED ELEMENT FACTOR, ISOFORM A"/>
    <property type="match status" value="1"/>
</dbReference>
<proteinExistence type="predicted"/>
<feature type="domain" description="HAT C-terminal dimerisation" evidence="1">
    <location>
        <begin position="209"/>
        <end position="267"/>
    </location>
</feature>
<organism evidence="3">
    <name type="scientific">Nothobranchius korthausae</name>
    <dbReference type="NCBI Taxonomy" id="1143690"/>
    <lineage>
        <taxon>Eukaryota</taxon>
        <taxon>Metazoa</taxon>
        <taxon>Chordata</taxon>
        <taxon>Craniata</taxon>
        <taxon>Vertebrata</taxon>
        <taxon>Euteleostomi</taxon>
        <taxon>Actinopterygii</taxon>
        <taxon>Neopterygii</taxon>
        <taxon>Teleostei</taxon>
        <taxon>Neoteleostei</taxon>
        <taxon>Acanthomorphata</taxon>
        <taxon>Ovalentaria</taxon>
        <taxon>Atherinomorphae</taxon>
        <taxon>Cyprinodontiformes</taxon>
        <taxon>Nothobranchiidae</taxon>
        <taxon>Nothobranchius</taxon>
    </lineage>
</organism>
<reference evidence="3" key="2">
    <citation type="submission" date="2016-06" db="EMBL/GenBank/DDBJ databases">
        <title>The genome of a short-lived fish provides insights into sex chromosome evolution and the genetic control of aging.</title>
        <authorList>
            <person name="Reichwald K."/>
            <person name="Felder M."/>
            <person name="Petzold A."/>
            <person name="Koch P."/>
            <person name="Groth M."/>
            <person name="Platzer M."/>
        </authorList>
    </citation>
    <scope>NUCLEOTIDE SEQUENCE</scope>
    <source>
        <tissue evidence="3">Brain</tissue>
    </source>
</reference>
<accession>A0A1A8FVL7</accession>
<gene>
    <name evidence="3" type="primary">CU138508.1</name>
    <name evidence="2" type="synonym">Nfu_g_1_025809</name>
</gene>
<dbReference type="InterPro" id="IPR012337">
    <property type="entry name" value="RNaseH-like_sf"/>
</dbReference>
<dbReference type="AlphaFoldDB" id="A0A1A8FVL7"/>
<evidence type="ECO:0000313" key="3">
    <source>
        <dbReference type="EMBL" id="SBQ62806.1"/>
    </source>
</evidence>
<reference evidence="3" key="1">
    <citation type="submission" date="2016-05" db="EMBL/GenBank/DDBJ databases">
        <authorList>
            <person name="Lavstsen T."/>
            <person name="Jespersen J.S."/>
        </authorList>
    </citation>
    <scope>NUCLEOTIDE SEQUENCE</scope>
    <source>
        <tissue evidence="3">Brain</tissue>
    </source>
</reference>
<dbReference type="InterPro" id="IPR052717">
    <property type="entry name" value="Vacuolar_transposase_reg"/>
</dbReference>
<sequence length="286" mass="32726">MEPSITVTAHYITDSWQLKARVLCTAVMPERHTAVNIADRLSRIISEWGLQRLFQQRIAVQSVLADEAVTKSSVQKSLAMRASQWERVEQLIPVLHPLAKAAEIMCGELHVGLSFIHPVIFNMISSTRCVEESDLAAVRTFKNTVRQQLETRFKLSSEDLTESIPIVACMLDPRFKHLQFIPQNKREAAQRHLDVLLQNREPPAATAEEIRDYFSTPHIPTMDNPLQWWSRNQDRFPCLAKLSKSYLAVPATSTPSERIFHLLGIRSPDRGRAFIPIMWMHEFSCT</sequence>
<dbReference type="SUPFAM" id="SSF53098">
    <property type="entry name" value="Ribonuclease H-like"/>
    <property type="match status" value="1"/>
</dbReference>
<dbReference type="EMBL" id="HAEB01014400">
    <property type="protein sequence ID" value="SBQ60927.1"/>
    <property type="molecule type" value="Transcribed_RNA"/>
</dbReference>
<name>A0A1A8FVL7_9TELE</name>
<dbReference type="InterPro" id="IPR008906">
    <property type="entry name" value="HATC_C_dom"/>
</dbReference>
<dbReference type="EMBL" id="HAEB01016279">
    <property type="protein sequence ID" value="SBQ62806.1"/>
    <property type="molecule type" value="Transcribed_RNA"/>
</dbReference>
<dbReference type="PANTHER" id="PTHR46169">
    <property type="entry name" value="DNA REPLICATION-RELATED ELEMENT FACTOR, ISOFORM A"/>
    <property type="match status" value="1"/>
</dbReference>
<dbReference type="GO" id="GO:0005634">
    <property type="term" value="C:nucleus"/>
    <property type="evidence" value="ECO:0007669"/>
    <property type="project" value="TreeGrafter"/>
</dbReference>
<dbReference type="GO" id="GO:0006357">
    <property type="term" value="P:regulation of transcription by RNA polymerase II"/>
    <property type="evidence" value="ECO:0007669"/>
    <property type="project" value="TreeGrafter"/>
</dbReference>
<protein>
    <recommendedName>
        <fullName evidence="1">HAT C-terminal dimerisation domain-containing protein</fullName>
    </recommendedName>
</protein>
<dbReference type="Pfam" id="PF05699">
    <property type="entry name" value="Dimer_Tnp_hAT"/>
    <property type="match status" value="1"/>
</dbReference>
<dbReference type="GO" id="GO:0046983">
    <property type="term" value="F:protein dimerization activity"/>
    <property type="evidence" value="ECO:0007669"/>
    <property type="project" value="InterPro"/>
</dbReference>
<evidence type="ECO:0000313" key="2">
    <source>
        <dbReference type="EMBL" id="SBQ60927.1"/>
    </source>
</evidence>
<evidence type="ECO:0000259" key="1">
    <source>
        <dbReference type="Pfam" id="PF05699"/>
    </source>
</evidence>